<feature type="transmembrane region" description="Helical" evidence="8">
    <location>
        <begin position="736"/>
        <end position="758"/>
    </location>
</feature>
<dbReference type="PANTHER" id="PTHR10796:SF92">
    <property type="entry name" value="PATCHED-RELATED, ISOFORM A"/>
    <property type="match status" value="1"/>
</dbReference>
<evidence type="ECO:0000313" key="11">
    <source>
        <dbReference type="Proteomes" id="UP001208570"/>
    </source>
</evidence>
<evidence type="ECO:0000313" key="10">
    <source>
        <dbReference type="EMBL" id="KAK2150516.1"/>
    </source>
</evidence>
<feature type="transmembrane region" description="Helical" evidence="8">
    <location>
        <begin position="677"/>
        <end position="698"/>
    </location>
</feature>
<evidence type="ECO:0000256" key="1">
    <source>
        <dbReference type="ARBA" id="ARBA00004141"/>
    </source>
</evidence>
<evidence type="ECO:0000256" key="5">
    <source>
        <dbReference type="ARBA" id="ARBA00023136"/>
    </source>
</evidence>
<feature type="transmembrane region" description="Helical" evidence="8">
    <location>
        <begin position="365"/>
        <end position="386"/>
    </location>
</feature>
<dbReference type="InterPro" id="IPR051697">
    <property type="entry name" value="Patched_domain-protein"/>
</dbReference>
<feature type="transmembrane region" description="Helical" evidence="8">
    <location>
        <begin position="778"/>
        <end position="802"/>
    </location>
</feature>
<feature type="compositionally biased region" description="Polar residues" evidence="7">
    <location>
        <begin position="963"/>
        <end position="978"/>
    </location>
</feature>
<dbReference type="PANTHER" id="PTHR10796">
    <property type="entry name" value="PATCHED-RELATED"/>
    <property type="match status" value="1"/>
</dbReference>
<feature type="transmembrane region" description="Helical" evidence="8">
    <location>
        <begin position="289"/>
        <end position="308"/>
    </location>
</feature>
<keyword evidence="3 8" id="KW-0812">Transmembrane</keyword>
<dbReference type="Proteomes" id="UP001208570">
    <property type="component" value="Unassembled WGS sequence"/>
</dbReference>
<feature type="transmembrane region" description="Helical" evidence="8">
    <location>
        <begin position="467"/>
        <end position="492"/>
    </location>
</feature>
<comment type="similarity">
    <text evidence="2">Belongs to the patched family.</text>
</comment>
<dbReference type="AlphaFoldDB" id="A0AAD9JDB3"/>
<evidence type="ECO:0000256" key="4">
    <source>
        <dbReference type="ARBA" id="ARBA00022989"/>
    </source>
</evidence>
<sequence length="978" mass="111025">MGALYEDVEQFFGDIFAWYGRQVARFPWVFIIIPVLVCCLLGLGLFSLSYETEIEVLYTPIGSQASIDQDYLLRMFPDMTADNFYIHQQLTQPTFAEVIIVVKSDDDDDTCQNNITSTDILNEIQMLYDVIFNLTVQGDDEDSVYSYSDVCATRDDKCFVDGSIFLENMTDIWISKMFPELSDLLLVRTDHTKDFSNIFKCASDKWSLMNLPVVAGYEIKHGVFCPNVIRLRYNLIHNNTLQRLQSLAWEKEFLIFMKTFSSDVINISYTVSESLDIELRDHVGTDTRYLGYSVLAMLIFATIIGSGVNCVTNHLTLAYAGVFTALLAILGAFGLLSLCGLRFVNLSGVMPFMVLEERMANTLRSTAVSITITSLTDVIALCIGATSPFVSIRNFSAFSVLHARRVQASRHWITCCRTKSREEMEEAGSHQILIFLCSGKPPIRIGEEGGICRQISKLLYTYYPQFLLHWATKCMVFVLFISYISISFWGAYHIKKGLKLEWIVPNESYFSKYLHMDFKYFPNNGPIITFVAGQSHKYTNEMLLYHEESIQNEITSILSKAEKVSSVIDDSHLSWLENYLIFKRIHNTSVPLRERELINDLIDNFLPHNPCFRDDIKFSDDLSTIEASRFYVVSKNLVNSETESDLMIQMRTVADSSFLDITAYSPNFIYYEHYVSILKNTCLPVGVTMIGLMFVALVFIPHPIAVTCVAVAMVSSVIGMIGFMKFWRLSLSAITVIQVIISLGICVSFTVQMSHGFMTATGKNRNERVTVAIEKVGIPILNGTLSSLFCAVMLSFGSSFIFTSFFKTMILVFFIGTIHSLVFLPVMLSFIGPRRTSKPRVFIPISPSSRSLQDTYRANALFYRSSNNAKQDRSKTDEKSIIKCELLDDDIKKISVSSGLEVIQEDNDTFADQNDDNNSLTAHDDDRRRKVSFNEEQLSPRQNIEDKDDNKHDNEETDDSEDSPNLTKRLTQDFINSV</sequence>
<evidence type="ECO:0000259" key="9">
    <source>
        <dbReference type="PROSITE" id="PS50156"/>
    </source>
</evidence>
<dbReference type="InterPro" id="IPR000731">
    <property type="entry name" value="SSD"/>
</dbReference>
<evidence type="ECO:0000256" key="8">
    <source>
        <dbReference type="SAM" id="Phobius"/>
    </source>
</evidence>
<organism evidence="10 11">
    <name type="scientific">Paralvinella palmiformis</name>
    <dbReference type="NCBI Taxonomy" id="53620"/>
    <lineage>
        <taxon>Eukaryota</taxon>
        <taxon>Metazoa</taxon>
        <taxon>Spiralia</taxon>
        <taxon>Lophotrochozoa</taxon>
        <taxon>Annelida</taxon>
        <taxon>Polychaeta</taxon>
        <taxon>Sedentaria</taxon>
        <taxon>Canalipalpata</taxon>
        <taxon>Terebellida</taxon>
        <taxon>Terebelliformia</taxon>
        <taxon>Alvinellidae</taxon>
        <taxon>Paralvinella</taxon>
    </lineage>
</organism>
<accession>A0AAD9JDB3</accession>
<feature type="transmembrane region" description="Helical" evidence="8">
    <location>
        <begin position="704"/>
        <end position="724"/>
    </location>
</feature>
<dbReference type="PROSITE" id="PS50156">
    <property type="entry name" value="SSD"/>
    <property type="match status" value="2"/>
</dbReference>
<keyword evidence="5 8" id="KW-0472">Membrane</keyword>
<evidence type="ECO:0000256" key="7">
    <source>
        <dbReference type="SAM" id="MobiDB-lite"/>
    </source>
</evidence>
<dbReference type="EMBL" id="JAODUP010000402">
    <property type="protein sequence ID" value="KAK2150516.1"/>
    <property type="molecule type" value="Genomic_DNA"/>
</dbReference>
<dbReference type="Gene3D" id="1.20.1640.10">
    <property type="entry name" value="Multidrug efflux transporter AcrB transmembrane domain"/>
    <property type="match status" value="1"/>
</dbReference>
<evidence type="ECO:0000256" key="2">
    <source>
        <dbReference type="ARBA" id="ARBA00005585"/>
    </source>
</evidence>
<feature type="domain" description="SSD" evidence="9">
    <location>
        <begin position="356"/>
        <end position="401"/>
    </location>
</feature>
<feature type="region of interest" description="Disordered" evidence="7">
    <location>
        <begin position="907"/>
        <end position="978"/>
    </location>
</feature>
<dbReference type="GO" id="GO:0016020">
    <property type="term" value="C:membrane"/>
    <property type="evidence" value="ECO:0007669"/>
    <property type="project" value="UniProtKB-SubCell"/>
</dbReference>
<dbReference type="InterPro" id="IPR003392">
    <property type="entry name" value="PTHD_SSD"/>
</dbReference>
<keyword evidence="4 8" id="KW-1133">Transmembrane helix</keyword>
<name>A0AAD9JDB3_9ANNE</name>
<evidence type="ECO:0000256" key="6">
    <source>
        <dbReference type="ARBA" id="ARBA00023180"/>
    </source>
</evidence>
<feature type="transmembrane region" description="Helical" evidence="8">
    <location>
        <begin position="809"/>
        <end position="831"/>
    </location>
</feature>
<dbReference type="Pfam" id="PF02460">
    <property type="entry name" value="Patched"/>
    <property type="match status" value="2"/>
</dbReference>
<comment type="caution">
    <text evidence="10">The sequence shown here is derived from an EMBL/GenBank/DDBJ whole genome shotgun (WGS) entry which is preliminary data.</text>
</comment>
<evidence type="ECO:0000256" key="3">
    <source>
        <dbReference type="ARBA" id="ARBA00022692"/>
    </source>
</evidence>
<feature type="transmembrane region" description="Helical" evidence="8">
    <location>
        <begin position="26"/>
        <end position="48"/>
    </location>
</feature>
<feature type="transmembrane region" description="Helical" evidence="8">
    <location>
        <begin position="320"/>
        <end position="344"/>
    </location>
</feature>
<proteinExistence type="inferred from homology"/>
<gene>
    <name evidence="10" type="ORF">LSH36_402g02027</name>
</gene>
<dbReference type="SUPFAM" id="SSF82866">
    <property type="entry name" value="Multidrug efflux transporter AcrB transmembrane domain"/>
    <property type="match status" value="2"/>
</dbReference>
<feature type="domain" description="SSD" evidence="9">
    <location>
        <begin position="286"/>
        <end position="355"/>
    </location>
</feature>
<feature type="compositionally biased region" description="Basic and acidic residues" evidence="7">
    <location>
        <begin position="943"/>
        <end position="954"/>
    </location>
</feature>
<keyword evidence="6" id="KW-0325">Glycoprotein</keyword>
<reference evidence="10" key="1">
    <citation type="journal article" date="2023" name="Mol. Biol. Evol.">
        <title>Third-Generation Sequencing Reveals the Adaptive Role of the Epigenome in Three Deep-Sea Polychaetes.</title>
        <authorList>
            <person name="Perez M."/>
            <person name="Aroh O."/>
            <person name="Sun Y."/>
            <person name="Lan Y."/>
            <person name="Juniper S.K."/>
            <person name="Young C.R."/>
            <person name="Angers B."/>
            <person name="Qian P.Y."/>
        </authorList>
    </citation>
    <scope>NUCLEOTIDE SEQUENCE</scope>
    <source>
        <strain evidence="10">P08H-3</strain>
    </source>
</reference>
<keyword evidence="11" id="KW-1185">Reference proteome</keyword>
<comment type="subcellular location">
    <subcellularLocation>
        <location evidence="1">Membrane</location>
        <topology evidence="1">Multi-pass membrane protein</topology>
    </subcellularLocation>
</comment>
<protein>
    <recommendedName>
        <fullName evidence="9">SSD domain-containing protein</fullName>
    </recommendedName>
</protein>